<dbReference type="InterPro" id="IPR011989">
    <property type="entry name" value="ARM-like"/>
</dbReference>
<evidence type="ECO:0000259" key="12">
    <source>
        <dbReference type="Pfam" id="PF23096"/>
    </source>
</evidence>
<dbReference type="Pfam" id="PF11919">
    <property type="entry name" value="PSME4_C"/>
    <property type="match status" value="1"/>
</dbReference>
<dbReference type="InterPro" id="IPR016024">
    <property type="entry name" value="ARM-type_fold"/>
</dbReference>
<keyword evidence="7" id="KW-0234">DNA repair</keyword>
<keyword evidence="5" id="KW-0677">Repeat</keyword>
<dbReference type="InterPro" id="IPR032430">
    <property type="entry name" value="Blm10_mid"/>
</dbReference>
<dbReference type="Gene3D" id="1.25.10.10">
    <property type="entry name" value="Leucine-rich Repeat Variant"/>
    <property type="match status" value="1"/>
</dbReference>
<dbReference type="PANTHER" id="PTHR32170:SF3">
    <property type="entry name" value="PROTEASOME ACTIVATOR COMPLEX SUBUNIT 4"/>
    <property type="match status" value="1"/>
</dbReference>
<evidence type="ECO:0000256" key="7">
    <source>
        <dbReference type="ARBA" id="ARBA00023204"/>
    </source>
</evidence>
<name>A0A2H3ITT1_WOLCO</name>
<dbReference type="OMA" id="ECTQLVP"/>
<feature type="domain" description="Proteasome activator complex subunit 4 C-terminal" evidence="10">
    <location>
        <begin position="1840"/>
        <end position="1925"/>
    </location>
</feature>
<evidence type="ECO:0008006" key="15">
    <source>
        <dbReference type="Google" id="ProtNLM"/>
    </source>
</evidence>
<gene>
    <name evidence="13" type="ORF">WOLCODRAFT_21973</name>
</gene>
<keyword evidence="4" id="KW-0963">Cytoplasm</keyword>
<reference evidence="13 14" key="1">
    <citation type="journal article" date="2012" name="Science">
        <title>The Paleozoic origin of enzymatic lignin decomposition reconstructed from 31 fungal genomes.</title>
        <authorList>
            <person name="Floudas D."/>
            <person name="Binder M."/>
            <person name="Riley R."/>
            <person name="Barry K."/>
            <person name="Blanchette R.A."/>
            <person name="Henrissat B."/>
            <person name="Martinez A.T."/>
            <person name="Otillar R."/>
            <person name="Spatafora J.W."/>
            <person name="Yadav J.S."/>
            <person name="Aerts A."/>
            <person name="Benoit I."/>
            <person name="Boyd A."/>
            <person name="Carlson A."/>
            <person name="Copeland A."/>
            <person name="Coutinho P.M."/>
            <person name="de Vries R.P."/>
            <person name="Ferreira P."/>
            <person name="Findley K."/>
            <person name="Foster B."/>
            <person name="Gaskell J."/>
            <person name="Glotzer D."/>
            <person name="Gorecki P."/>
            <person name="Heitman J."/>
            <person name="Hesse C."/>
            <person name="Hori C."/>
            <person name="Igarashi K."/>
            <person name="Jurgens J.A."/>
            <person name="Kallen N."/>
            <person name="Kersten P."/>
            <person name="Kohler A."/>
            <person name="Kuees U."/>
            <person name="Kumar T.K.A."/>
            <person name="Kuo A."/>
            <person name="LaButti K."/>
            <person name="Larrondo L.F."/>
            <person name="Lindquist E."/>
            <person name="Ling A."/>
            <person name="Lombard V."/>
            <person name="Lucas S."/>
            <person name="Lundell T."/>
            <person name="Martin R."/>
            <person name="McLaughlin D.J."/>
            <person name="Morgenstern I."/>
            <person name="Morin E."/>
            <person name="Murat C."/>
            <person name="Nagy L.G."/>
            <person name="Nolan M."/>
            <person name="Ohm R.A."/>
            <person name="Patyshakuliyeva A."/>
            <person name="Rokas A."/>
            <person name="Ruiz-Duenas F.J."/>
            <person name="Sabat G."/>
            <person name="Salamov A."/>
            <person name="Samejima M."/>
            <person name="Schmutz J."/>
            <person name="Slot J.C."/>
            <person name="St John F."/>
            <person name="Stenlid J."/>
            <person name="Sun H."/>
            <person name="Sun S."/>
            <person name="Syed K."/>
            <person name="Tsang A."/>
            <person name="Wiebenga A."/>
            <person name="Young D."/>
            <person name="Pisabarro A."/>
            <person name="Eastwood D.C."/>
            <person name="Martin F."/>
            <person name="Cullen D."/>
            <person name="Grigoriev I.V."/>
            <person name="Hibbett D.S."/>
        </authorList>
    </citation>
    <scope>NUCLEOTIDE SEQUENCE [LARGE SCALE GENOMIC DNA]</scope>
    <source>
        <strain evidence="13 14">MD-104</strain>
    </source>
</reference>
<evidence type="ECO:0000256" key="5">
    <source>
        <dbReference type="ARBA" id="ARBA00022737"/>
    </source>
</evidence>
<evidence type="ECO:0000259" key="10">
    <source>
        <dbReference type="Pfam" id="PF11919"/>
    </source>
</evidence>
<protein>
    <recommendedName>
        <fullName evidence="15">ARM repeat-containing protein</fullName>
    </recommendedName>
</protein>
<dbReference type="EMBL" id="KB467831">
    <property type="protein sequence ID" value="PCH33382.1"/>
    <property type="molecule type" value="Genomic_DNA"/>
</dbReference>
<dbReference type="STRING" id="742152.A0A2H3ITT1"/>
<accession>A0A2H3ITT1</accession>
<organism evidence="13 14">
    <name type="scientific">Wolfiporia cocos (strain MD-104)</name>
    <name type="common">Brown rot fungus</name>
    <dbReference type="NCBI Taxonomy" id="742152"/>
    <lineage>
        <taxon>Eukaryota</taxon>
        <taxon>Fungi</taxon>
        <taxon>Dikarya</taxon>
        <taxon>Basidiomycota</taxon>
        <taxon>Agaricomycotina</taxon>
        <taxon>Agaricomycetes</taxon>
        <taxon>Polyporales</taxon>
        <taxon>Phaeolaceae</taxon>
        <taxon>Wolfiporia</taxon>
    </lineage>
</organism>
<keyword evidence="8" id="KW-0539">Nucleus</keyword>
<comment type="similarity">
    <text evidence="3">Belongs to the BLM10 family.</text>
</comment>
<evidence type="ECO:0000313" key="13">
    <source>
        <dbReference type="EMBL" id="PCH33382.1"/>
    </source>
</evidence>
<dbReference type="PANTHER" id="PTHR32170">
    <property type="entry name" value="PROTEASOME ACTIVATOR COMPLEX SUBUNIT 4"/>
    <property type="match status" value="1"/>
</dbReference>
<dbReference type="GO" id="GO:0006281">
    <property type="term" value="P:DNA repair"/>
    <property type="evidence" value="ECO:0007669"/>
    <property type="project" value="UniProtKB-KW"/>
</dbReference>
<evidence type="ECO:0000256" key="4">
    <source>
        <dbReference type="ARBA" id="ARBA00022490"/>
    </source>
</evidence>
<evidence type="ECO:0000256" key="1">
    <source>
        <dbReference type="ARBA" id="ARBA00004324"/>
    </source>
</evidence>
<dbReference type="Proteomes" id="UP000218811">
    <property type="component" value="Unassembled WGS sequence"/>
</dbReference>
<dbReference type="Pfam" id="PF23096">
    <property type="entry name" value="HEAT_PSME4"/>
    <property type="match status" value="1"/>
</dbReference>
<evidence type="ECO:0000256" key="3">
    <source>
        <dbReference type="ARBA" id="ARBA00005739"/>
    </source>
</evidence>
<evidence type="ECO:0000256" key="9">
    <source>
        <dbReference type="SAM" id="MobiDB-lite"/>
    </source>
</evidence>
<dbReference type="GO" id="GO:0005829">
    <property type="term" value="C:cytosol"/>
    <property type="evidence" value="ECO:0007669"/>
    <property type="project" value="TreeGrafter"/>
</dbReference>
<dbReference type="InterPro" id="IPR035309">
    <property type="entry name" value="PSME4"/>
</dbReference>
<dbReference type="InterPro" id="IPR055455">
    <property type="entry name" value="HEAT_PSME4"/>
</dbReference>
<feature type="domain" description="Proteasome activator complex subunit 4-like HEAT repeat-like" evidence="12">
    <location>
        <begin position="1340"/>
        <end position="1538"/>
    </location>
</feature>
<evidence type="ECO:0000256" key="8">
    <source>
        <dbReference type="ARBA" id="ARBA00023242"/>
    </source>
</evidence>
<evidence type="ECO:0000313" key="14">
    <source>
        <dbReference type="Proteomes" id="UP000218811"/>
    </source>
</evidence>
<proteinExistence type="inferred from homology"/>
<dbReference type="GO" id="GO:0016504">
    <property type="term" value="F:peptidase activator activity"/>
    <property type="evidence" value="ECO:0007669"/>
    <property type="project" value="InterPro"/>
</dbReference>
<evidence type="ECO:0000256" key="2">
    <source>
        <dbReference type="ARBA" id="ARBA00004496"/>
    </source>
</evidence>
<keyword evidence="6" id="KW-0227">DNA damage</keyword>
<comment type="subcellular location">
    <subcellularLocation>
        <location evidence="2">Cytoplasm</location>
    </subcellularLocation>
    <subcellularLocation>
        <location evidence="1">Nucleus speckle</location>
    </subcellularLocation>
</comment>
<dbReference type="SUPFAM" id="SSF48371">
    <property type="entry name" value="ARM repeat"/>
    <property type="match status" value="3"/>
</dbReference>
<dbReference type="GO" id="GO:0016607">
    <property type="term" value="C:nuclear speck"/>
    <property type="evidence" value="ECO:0007669"/>
    <property type="project" value="UniProtKB-SubCell"/>
</dbReference>
<dbReference type="InterPro" id="IPR021843">
    <property type="entry name" value="PSME4_C"/>
</dbReference>
<dbReference type="OrthoDB" id="17907at2759"/>
<dbReference type="GO" id="GO:0070628">
    <property type="term" value="F:proteasome binding"/>
    <property type="evidence" value="ECO:0007669"/>
    <property type="project" value="InterPro"/>
</dbReference>
<evidence type="ECO:0000256" key="6">
    <source>
        <dbReference type="ARBA" id="ARBA00022763"/>
    </source>
</evidence>
<dbReference type="GO" id="GO:0010499">
    <property type="term" value="P:proteasomal ubiquitin-independent protein catabolic process"/>
    <property type="evidence" value="ECO:0007669"/>
    <property type="project" value="TreeGrafter"/>
</dbReference>
<evidence type="ECO:0000259" key="11">
    <source>
        <dbReference type="Pfam" id="PF16507"/>
    </source>
</evidence>
<feature type="domain" description="Proteasome activator Blm10 middle HEAT repeats region" evidence="11">
    <location>
        <begin position="376"/>
        <end position="911"/>
    </location>
</feature>
<dbReference type="Pfam" id="PF16507">
    <property type="entry name" value="HEAT_PSME4_mid"/>
    <property type="match status" value="1"/>
</dbReference>
<feature type="region of interest" description="Disordered" evidence="9">
    <location>
        <begin position="1"/>
        <end position="25"/>
    </location>
</feature>
<sequence length="1925" mass="218177">MEEDDVSMPDSPAWDSGTMTPGHSATERQKASLQSYLDSLPYECESVEEMQSQLEFIVSRISICAEARNWLSLTTWDGMLQCWLLMHYPMPKTTRAKLVRLYYECCLVPGLEPRVVRSWADMLSRLLSNKPDRRRKLEVTDLQLPWQPLWRALQKELWPKKRLHDDSRNMINILLYVAEQCQRYFPASDISEMLNTFLPRLTKETVLIMMPVMTSFLPPTHTHLYLPALWKIWESFNSSLIDDRMIDLCGKLSEEHIAGQHSEAGPEGAAAWKDVGLWTHEEWNYLAGKTLSSMHVPVGAIKGASTTASHADYTGDKQSLRIKKPVNRANGLGKLFVYSMCLDGPVHEENSENGSSSLFSTQSNGFLAGSRALDSLNKFITSTESYFHPSNHGPWCLSLTLFLHRLTAEFSKRWKEEQDPHCKTPVTRRLTPDIRRAFVMTLRTPALLAMFSKDPFSIGYAQAALRSMAFIEPNLVMPELLERAYSGLEVVNETHRTTTVMTMLAAVAQTLVSEKVWLGGQKHVVPLLELCVPGIDLNDPMKTICACMCIASIVQYIKIGDISMQQGGAPLTSDAPAEELMEVDGDNDVRLPDGTEIGSVPVLSREEERALAKESTAGFTDWVISLFRRVLALYENLPEEGGKRNTTGGKMEENVLKSIKSMLDIVCLHLSEPLFDLVLRLVYDYATTNAKSNAVRAFGHLVSCLARVKPEKVIDKFLPYCKSQIQEELRHGASSIRTTSMHASIPSDTTLHWNISILRGCFGHGGATSLKHKKELMELISLLLERTKSERGYSAAGRLFNRIVYTLTSVYPMNGRFVNSSEWDSPDFDRAHISRWGCLYDPEDVKLEWHVPSQEGIDFVIDILDQIVSPALDKLESLIQTAGNWDNVARNDFCRYLHAARSIWSGLPSLIQEGHKDVVNPCLYEEHEVSELIVSPLLVNCGFALTNSQDPRYQKVLAHRTRFGEVIHRAAVALRQPTEGEDHVDALVSLSKAVDVYLLEYALTRGNFDSLRKAYAQSRDATRMWPKQRTNARMVLVRRAHAYHAGRVYMHALYRRRSRLDDELLLDLAEMSLSPYTRLRKHAQAVLYNACGYYVRSTRLILPPLFSALARGSDPDRMKGALYMLWNKGIASYALADVNFHGQYLMSLLQCQHQEKPSIQKLVSNLAQDTVISLTEEAVHTDAFVEEAPGVAASVADLKEEYTATQSVKTLLEDVLGKVTARAIKKNQRYSEIMDAILTFASKPATHWRYVQFATRFLFGLLRRDVSPSPALASFFLRHSISPHQTIRLIAQKGFTRVTCHIKIRTLARSSDELWLDEWKHPLRTDVDVSDPSQFLESLQRPVRKRGADEDCYVDKIPTGFIAWTRTVKAYRANADAGSPYQWETSSQPALTAMAELLKQSDFIPKLILLWSQESGKKDSTPDLRADNIVFMKSLAKTFEHEGLDSLLAAIEPLLTDSDRFKQRAGVEILSGLLRGSKHWAQQWSDHLSQWLNSRLHHIYSHIKPDTIQFWEGLFSEQLVDRDPRRAKYIVDWVLSLPLEFHGDSALAMSKTLSFYNVLIDCLGLRFLPLTDRFMHLFLDNANTGYAEIRTQIAQNLCAIVAARWRPTYPSVQAFLDACENQSDTLQIKQARYMDHVQQIVRQLPTWRQERLPPPRVSQSQYDKVGLTVLQWIWEFSHSSQANLILPYAIALLPETLRMSELSDNPELQKYSAAVLYVLSAVTPSAEDIGIIAEGFIASIKSSTSWRVRVNALPTLLVFYYRNLMSIPGDIVSKFMEVLLECLADENVEVREMAAKMLSSMVRCSQRQSLVPLRDHFLMVARRTKLLNRSHPSYAEALRTLHTAILGLCALIESFPYSVEPWMPPLTDTLANHATDPAPISTTIRKCASEFKKTHQDTWHKDQHAFDEDQLQNLSTMLVGTSYYA</sequence>
<keyword evidence="14" id="KW-1185">Reference proteome</keyword>